<evidence type="ECO:0000256" key="2">
    <source>
        <dbReference type="SAM" id="MobiDB-lite"/>
    </source>
</evidence>
<dbReference type="PANTHER" id="PTHR24036">
    <property type="entry name" value="SKELETOR-RELATED"/>
    <property type="match status" value="1"/>
</dbReference>
<dbReference type="SMART" id="SM00686">
    <property type="entry name" value="DM13"/>
    <property type="match status" value="2"/>
</dbReference>
<feature type="region of interest" description="Disordered" evidence="2">
    <location>
        <begin position="1323"/>
        <end position="1342"/>
    </location>
</feature>
<dbReference type="EMBL" id="CP012526">
    <property type="protein sequence ID" value="ALC47673.1"/>
    <property type="molecule type" value="Genomic_DNA"/>
</dbReference>
<dbReference type="PROSITE" id="PS50836">
    <property type="entry name" value="DOMON"/>
    <property type="match status" value="1"/>
</dbReference>
<reference evidence="6 7" key="1">
    <citation type="submission" date="2015-08" db="EMBL/GenBank/DDBJ databases">
        <title>Ancestral chromatin configuration constrains chromatin evolution on differentiating sex chromosomes in Drosophila.</title>
        <authorList>
            <person name="Zhou Q."/>
            <person name="Bachtrog D."/>
        </authorList>
    </citation>
    <scope>NUCLEOTIDE SEQUENCE [LARGE SCALE GENOMIC DNA]</scope>
    <source>
        <tissue evidence="6">Whole larvae</tissue>
    </source>
</reference>
<dbReference type="PROSITE" id="PS51549">
    <property type="entry name" value="DM13"/>
    <property type="match status" value="2"/>
</dbReference>
<feature type="compositionally biased region" description="Polar residues" evidence="2">
    <location>
        <begin position="509"/>
        <end position="526"/>
    </location>
</feature>
<proteinExistence type="predicted"/>
<dbReference type="Pfam" id="PF25489">
    <property type="entry name" value="At5g54830"/>
    <property type="match status" value="1"/>
</dbReference>
<feature type="region of interest" description="Disordered" evidence="2">
    <location>
        <begin position="1053"/>
        <end position="1079"/>
    </location>
</feature>
<evidence type="ECO:0000256" key="1">
    <source>
        <dbReference type="ARBA" id="ARBA00022737"/>
    </source>
</evidence>
<dbReference type="InterPro" id="IPR045266">
    <property type="entry name" value="DOH_DOMON"/>
</dbReference>
<dbReference type="PANTHER" id="PTHR24036:SF13">
    <property type="entry name" value="PROTEIN SKELETOR, ISOFORMS D_E"/>
    <property type="match status" value="1"/>
</dbReference>
<accession>A0A0M3QYH2</accession>
<evidence type="ECO:0000313" key="6">
    <source>
        <dbReference type="EMBL" id="ALC47673.1"/>
    </source>
</evidence>
<dbReference type="Pfam" id="PF03351">
    <property type="entry name" value="DOMON"/>
    <property type="match status" value="1"/>
</dbReference>
<dbReference type="OMA" id="HETQVSP"/>
<dbReference type="InterPro" id="IPR057443">
    <property type="entry name" value="At5g54830-like"/>
</dbReference>
<feature type="domain" description="DOMON" evidence="4">
    <location>
        <begin position="287"/>
        <end position="419"/>
    </location>
</feature>
<keyword evidence="3" id="KW-0732">Signal</keyword>
<evidence type="ECO:0000259" key="4">
    <source>
        <dbReference type="PROSITE" id="PS50836"/>
    </source>
</evidence>
<gene>
    <name evidence="6" type="ORF">Dbus_chr3Rg2423</name>
</gene>
<feature type="domain" description="DM13" evidence="5">
    <location>
        <begin position="34"/>
        <end position="143"/>
    </location>
</feature>
<dbReference type="OrthoDB" id="2448405at2759"/>
<feature type="chain" id="PRO_5005788194" evidence="3">
    <location>
        <begin position="29"/>
        <end position="1496"/>
    </location>
</feature>
<organism evidence="6 7">
    <name type="scientific">Drosophila busckii</name>
    <name type="common">Fruit fly</name>
    <dbReference type="NCBI Taxonomy" id="30019"/>
    <lineage>
        <taxon>Eukaryota</taxon>
        <taxon>Metazoa</taxon>
        <taxon>Ecdysozoa</taxon>
        <taxon>Arthropoda</taxon>
        <taxon>Hexapoda</taxon>
        <taxon>Insecta</taxon>
        <taxon>Pterygota</taxon>
        <taxon>Neoptera</taxon>
        <taxon>Endopterygota</taxon>
        <taxon>Diptera</taxon>
        <taxon>Brachycera</taxon>
        <taxon>Muscomorpha</taxon>
        <taxon>Ephydroidea</taxon>
        <taxon>Drosophilidae</taxon>
        <taxon>Drosophila</taxon>
    </lineage>
</organism>
<name>A0A0M3QYH2_DROBS</name>
<feature type="compositionally biased region" description="Basic and acidic residues" evidence="2">
    <location>
        <begin position="1055"/>
        <end position="1066"/>
    </location>
</feature>
<protein>
    <submittedName>
        <fullName evidence="6">Skeletor</fullName>
    </submittedName>
</protein>
<evidence type="ECO:0000259" key="5">
    <source>
        <dbReference type="PROSITE" id="PS51549"/>
    </source>
</evidence>
<feature type="domain" description="DM13" evidence="5">
    <location>
        <begin position="151"/>
        <end position="258"/>
    </location>
</feature>
<dbReference type="InterPro" id="IPR052126">
    <property type="entry name" value="Spindle_Org/Thrombomodulin"/>
</dbReference>
<dbReference type="Pfam" id="PF10517">
    <property type="entry name" value="DM13"/>
    <property type="match status" value="2"/>
</dbReference>
<sequence>MSAVKDKPWLLLLGLLAALSSLQRCCDAAYPYYGTKIGALTRLHHGVSGDVYAVDSRTIFIKKFNYDGEAPAAYFYVGNTARPSNEGAARLRDERGGTAALTRRYRNKDITLSLPEGKTLRDVKWFSVWCDEFAVNFGDVAIPSTLDFPRPQKISALRGVHGVSSDNIVIVDAQTLLVPNFSYDGEAPDAKFWVGRGQRPTSEGLRIPDENGKENPLRRYERKTIVLTLPEDLTIFDIGHFGVWCEAFTVDFGHVRLPEGLNVPPSLKMLGISPQSKLNCEVLYDDLAFEVRWAVAGESIVVQLVAKLEPNNYMSFGISPNRNISQMVGADVAVAWVDPETGNGFAQDYYLEGKAQCSGGRGACPDVKVQPNTNSIRLLNAAMVNGYSIVTYQRSLSATDGLDLPISVSDTESVVWAIGPLNDYKEVSFHTFYNKHLHQIEFGRQPKWNCPLPEGAKPGSNSAEQEDILPQSSSTSSTGGAGYPPAGRPKVEPDEEFYESRPQALHRTTPAQSNQRRNENALSTQRRPVPTPKPVNSNGAWDIPPIQCHEPEDGVFYAQMGPTGGKHGYPAITGHVGWGISWYINGLLIPELHVVRGRTYTFVVEGGNNPDIPAKYHPFYISDDPIGGYEHKREEEKKAVRIFAGVHRSRSGQVTPTGVGRLCNWTPDVEGPPADDYQSFGAYQRTLTLKCDAGEPGVISWTPDRNTPDTVYYHCFTHRYLGWKIHVHDTCDGLDGIGAAASERHELREPAPVREDYAAESSIRHETKVSPNDNFLLKHQTDLIKNHNMNGTPPKLSFEITKSSEITKLISDGIRAAEALEESLIRNQSNAAAAAAAPPSLHHNNIGPRIPPQPQLTQARPEILHGEKHTLKSPSSSSSLSTAPQLHLSKLPIFAAPQSPHALANAHLHQRLPYPHHTPHFPIPHTHHQYHHHPHQHALHHPLNLTSNIAALAQKTISLSEYLRPPQNAPLFHPVKLPGRRPYPGPIKKVPASRPVLPQQHPPPGSILPQSSLIVNHYRKPVPSLLKPFLKEKHFPIQPIAASVLLLGQPTELGGQRKTDAEERLKPKPKPKPVIPLPVPYVDQEPQGSLQSNTKTAQKPLLTTTLPPLIKRPLPEEPSPEQIASMPPAINKGFKPDTVIVESGFRPIMRNDENAVQLPAELIKQVAHRREDPGSEIDEVMETDTLFLTAQQGGSETQSFEPMFIPSPLDSTNASLSLPLTPAAAAAAAVVTESALPLRLPSTALKHTLPSAAELRKPSLQELFGEDMEDDIGLDSTELKSAAVVESQPTPNVAIKQPNTTGLALENMEDADYEDIANLFGFEEDDHQPSGSDNLADDLDADPDDKMAQAAERIDTYYLPPDNCKSPHATKPSAAVFAYDGTSVMDSTLVVPHAARDTEQLQPPHIGLSPLEKLIRTTPQFVAYRGELPEDFSSSPQPNLQAFSKHSTIYSSLGSSALPVTASTLDLSSSSSLPSSLRPISTKLHLLKPGSNDNNT</sequence>
<keyword evidence="7" id="KW-1185">Reference proteome</keyword>
<feature type="region of interest" description="Disordered" evidence="2">
    <location>
        <begin position="449"/>
        <end position="546"/>
    </location>
</feature>
<feature type="region of interest" description="Disordered" evidence="2">
    <location>
        <begin position="835"/>
        <end position="855"/>
    </location>
</feature>
<dbReference type="Proteomes" id="UP000494163">
    <property type="component" value="Chromosome 3R"/>
</dbReference>
<dbReference type="InterPro" id="IPR019545">
    <property type="entry name" value="DM13_domain"/>
</dbReference>
<keyword evidence="1" id="KW-0677">Repeat</keyword>
<dbReference type="CDD" id="cd09631">
    <property type="entry name" value="DOMON_DOH"/>
    <property type="match status" value="1"/>
</dbReference>
<feature type="signal peptide" evidence="3">
    <location>
        <begin position="1"/>
        <end position="28"/>
    </location>
</feature>
<evidence type="ECO:0000256" key="3">
    <source>
        <dbReference type="SAM" id="SignalP"/>
    </source>
</evidence>
<dbReference type="SMART" id="SM00664">
    <property type="entry name" value="DoH"/>
    <property type="match status" value="1"/>
</dbReference>
<dbReference type="InterPro" id="IPR005018">
    <property type="entry name" value="DOMON_domain"/>
</dbReference>
<evidence type="ECO:0000313" key="7">
    <source>
        <dbReference type="Proteomes" id="UP000494163"/>
    </source>
</evidence>